<proteinExistence type="inferred from homology"/>
<dbReference type="GO" id="GO:0008270">
    <property type="term" value="F:zinc ion binding"/>
    <property type="evidence" value="ECO:0007669"/>
    <property type="project" value="UniProtKB-KW"/>
</dbReference>
<evidence type="ECO:0000256" key="13">
    <source>
        <dbReference type="ARBA" id="ARBA00022833"/>
    </source>
</evidence>
<dbReference type="PANTHER" id="PTHR45812">
    <property type="entry name" value="DNA POLYMERASE ZETA CATALYTIC SUBUNIT"/>
    <property type="match status" value="1"/>
</dbReference>
<evidence type="ECO:0000256" key="20">
    <source>
        <dbReference type="ARBA" id="ARBA00049244"/>
    </source>
</evidence>
<evidence type="ECO:0000256" key="4">
    <source>
        <dbReference type="ARBA" id="ARBA00012417"/>
    </source>
</evidence>
<dbReference type="GO" id="GO:0006260">
    <property type="term" value="P:DNA replication"/>
    <property type="evidence" value="ECO:0007669"/>
    <property type="project" value="UniProtKB-KW"/>
</dbReference>
<dbReference type="GO" id="GO:0000724">
    <property type="term" value="P:double-strand break repair via homologous recombination"/>
    <property type="evidence" value="ECO:0007669"/>
    <property type="project" value="TreeGrafter"/>
</dbReference>
<evidence type="ECO:0000256" key="12">
    <source>
        <dbReference type="ARBA" id="ARBA00022771"/>
    </source>
</evidence>
<sequence>MYCIQATDEEALGLLRWLATSQAGEDINSDDELVRETVLSPLLPATTIDKVLEKANMDYESESQKECQDILDSIDDLSDFEGLKEGASHCSDQNHSSISSSEKMIPQIDGSTDDLFSIPCAGSMEKSSEIEMRSEFEGSSECQSLQDVSARLTNKHQRKQSIWGSLPFSMMQKVKNDLEPVGFHTIDAYVRETKDPINTSFLSSNEASNCAGRFMKNADTDVRDLKESSTLVGCSVRDLMRRKRSYRVEPPDDGQSLAGQQTNFQETYEVKAAHSDSSMYGKLPLLYSNDSSSQASRLKDGNFGSHEKVGDEARIGAITGPVDFTVTESGFGVTAIAIERFQQIGSVASSCLQTGMVECGVSGADCSMYESGHKDEPSLVWVHDKSFENLAGTNVTTDSMGLQNQNCSGGKQVGDFILSGFGSSDSVVVNTQEKCTELIDMTFCKKPPIADWTYGASENASFTLTTSNPEEDNFDGSSGAPGGNNVASVDSSPLKGSASSLIGTQSFLPDDCDKDLPESVSGPHVKPILDHLYQENPRILDRERSAFGDGVTTIMQGKGGIAKEKSCSESTQDMSQISGPDGKSKPTPLSQSGFRDPASVGGGQQLTLLSIEVQAQSRGDLRPNPRFGAINVIALAIQNDTDSIPEVYVLLRSKTEAFKRSLDGTSGCKMLVFSEEKYLFSHFMKIVCSSDPDIIMGWDIQGGSLGFLAERASHLGIGLLNNISRTPSEIKIAAGDLDIPEKGNFDNLIPEQSNANPVILEDAIIEDEWGRTHASGVHVGGRIVLNIWRLMRGEVKLNMYTIEAVAEAVLRRKIPSFRHKVLTKWFSSGPGRGRFRCIEYVMERARLNLEIMNQLDMINRTSELARVFGIDFFSVLSRASQYRVESMLLRLAHTQNYLAISPGSQQVASQPAMECLPLVMEPESGFYADPVVVLDFQSLYPSMMIAYNLCFSTCLGKVAPSRANTLGVSSISPDPYVLQSVKNEILLTPNGVMYVTSKVRKGIMPRLLEEILSTRIMVKQAMKRLSPSQQILHRVFNARQLALKLISNVTYGYTAAGFSGRMPCAEFADNIVQCGRSTLEKAISFVNAHDKWKAKVIYSDTDSLLFLLKGRTIKESFQIGNEIASTITAMNPKPVTLKMEKVYHPCFLLTKKRYVGYSYGSPKQTKPVLDAKGIETVRRDTCGAVAKTLEKSLRHFFEHQDISEVKAYLQRQWTRILSGRVSLQNFVFAKEVRLGTYCTRGSSSLPPPAIVATKAMRADLRAEPCYAERIPYVVIHEESEAHLIDMVVDPLELLAMDSSFRLNDLYFINKQIIPALQRASARLCNQCLQKGAAAATAVIGRTSKLEREMQHLAAICRHCGGGDWVMESGVKCTSLACSVFYERRKVQKELQSLSSAAADEGFYPKCMVEWF</sequence>
<evidence type="ECO:0000256" key="15">
    <source>
        <dbReference type="ARBA" id="ARBA00023004"/>
    </source>
</evidence>
<dbReference type="CDD" id="cd05778">
    <property type="entry name" value="DNA_polB_zeta_exo"/>
    <property type="match status" value="1"/>
</dbReference>
<feature type="compositionally biased region" description="Polar residues" evidence="22">
    <location>
        <begin position="568"/>
        <end position="578"/>
    </location>
</feature>
<evidence type="ECO:0000256" key="18">
    <source>
        <dbReference type="ARBA" id="ARBA00023204"/>
    </source>
</evidence>
<reference evidence="26" key="1">
    <citation type="submission" date="2018-02" db="EMBL/GenBank/DDBJ databases">
        <authorList>
            <person name="Cohen D.B."/>
            <person name="Kent A.D."/>
        </authorList>
    </citation>
    <scope>NUCLEOTIDE SEQUENCE</scope>
</reference>
<evidence type="ECO:0000256" key="14">
    <source>
        <dbReference type="ARBA" id="ARBA00022932"/>
    </source>
</evidence>
<evidence type="ECO:0000256" key="22">
    <source>
        <dbReference type="SAM" id="MobiDB-lite"/>
    </source>
</evidence>
<dbReference type="InterPro" id="IPR043502">
    <property type="entry name" value="DNA/RNA_pol_sf"/>
</dbReference>
<evidence type="ECO:0000256" key="17">
    <source>
        <dbReference type="ARBA" id="ARBA00023125"/>
    </source>
</evidence>
<evidence type="ECO:0000256" key="1">
    <source>
        <dbReference type="ARBA" id="ARBA00001966"/>
    </source>
</evidence>
<keyword evidence="12" id="KW-0863">Zinc-finger</keyword>
<evidence type="ECO:0000256" key="8">
    <source>
        <dbReference type="ARBA" id="ARBA00022695"/>
    </source>
</evidence>
<keyword evidence="16" id="KW-0411">Iron-sulfur</keyword>
<keyword evidence="14" id="KW-0239">DNA-directed DNA polymerase</keyword>
<dbReference type="Gene3D" id="3.90.1600.10">
    <property type="entry name" value="Palm domain of DNA polymerase"/>
    <property type="match status" value="1"/>
</dbReference>
<dbReference type="FunFam" id="1.10.287.690:FF:000002">
    <property type="entry name" value="DNA polymerase zeta"/>
    <property type="match status" value="1"/>
</dbReference>
<keyword evidence="10" id="KW-0479">Metal-binding</keyword>
<dbReference type="Pfam" id="PF14260">
    <property type="entry name" value="zf-C4pol"/>
    <property type="match status" value="1"/>
</dbReference>
<evidence type="ECO:0000256" key="11">
    <source>
        <dbReference type="ARBA" id="ARBA00022763"/>
    </source>
</evidence>
<accession>A0A2N9HK93</accession>
<dbReference type="Pfam" id="PF00136">
    <property type="entry name" value="DNA_pol_B"/>
    <property type="match status" value="1"/>
</dbReference>
<feature type="region of interest" description="Disordered" evidence="22">
    <location>
        <begin position="463"/>
        <end position="499"/>
    </location>
</feature>
<evidence type="ECO:0000259" key="24">
    <source>
        <dbReference type="Pfam" id="PF03104"/>
    </source>
</evidence>
<evidence type="ECO:0000256" key="19">
    <source>
        <dbReference type="ARBA" id="ARBA00023242"/>
    </source>
</evidence>
<dbReference type="GO" id="GO:0051539">
    <property type="term" value="F:4 iron, 4 sulfur cluster binding"/>
    <property type="evidence" value="ECO:0007669"/>
    <property type="project" value="UniProtKB-KW"/>
</dbReference>
<protein>
    <recommendedName>
        <fullName evidence="5">DNA polymerase zeta catalytic subunit</fullName>
        <ecNumber evidence="4">2.7.7.7</ecNumber>
    </recommendedName>
</protein>
<keyword evidence="13" id="KW-0862">Zinc</keyword>
<dbReference type="Gene3D" id="1.10.287.690">
    <property type="entry name" value="Helix hairpin bin"/>
    <property type="match status" value="1"/>
</dbReference>
<organism evidence="26">
    <name type="scientific">Fagus sylvatica</name>
    <name type="common">Beechnut</name>
    <dbReference type="NCBI Taxonomy" id="28930"/>
    <lineage>
        <taxon>Eukaryota</taxon>
        <taxon>Viridiplantae</taxon>
        <taxon>Streptophyta</taxon>
        <taxon>Embryophyta</taxon>
        <taxon>Tracheophyta</taxon>
        <taxon>Spermatophyta</taxon>
        <taxon>Magnoliopsida</taxon>
        <taxon>eudicotyledons</taxon>
        <taxon>Gunneridae</taxon>
        <taxon>Pentapetalae</taxon>
        <taxon>rosids</taxon>
        <taxon>fabids</taxon>
        <taxon>Fagales</taxon>
        <taxon>Fagaceae</taxon>
        <taxon>Fagus</taxon>
    </lineage>
</organism>
<dbReference type="FunFam" id="1.10.132.60:FF:000007">
    <property type="entry name" value="DNA polymerase"/>
    <property type="match status" value="1"/>
</dbReference>
<dbReference type="InterPro" id="IPR012337">
    <property type="entry name" value="RNaseH-like_sf"/>
</dbReference>
<evidence type="ECO:0000256" key="6">
    <source>
        <dbReference type="ARBA" id="ARBA00022485"/>
    </source>
</evidence>
<dbReference type="InterPro" id="IPR023211">
    <property type="entry name" value="DNA_pol_palm_dom_sf"/>
</dbReference>
<dbReference type="PANTHER" id="PTHR45812:SF1">
    <property type="entry name" value="DNA POLYMERASE ZETA CATALYTIC SUBUNIT"/>
    <property type="match status" value="1"/>
</dbReference>
<dbReference type="InterPro" id="IPR042087">
    <property type="entry name" value="DNA_pol_B_thumb"/>
</dbReference>
<feature type="domain" description="DNA-directed DNA polymerase family B multifunctional" evidence="23">
    <location>
        <begin position="872"/>
        <end position="1319"/>
    </location>
</feature>
<dbReference type="Gene3D" id="3.30.420.10">
    <property type="entry name" value="Ribonuclease H-like superfamily/Ribonuclease H"/>
    <property type="match status" value="1"/>
</dbReference>
<keyword evidence="18" id="KW-0234">DNA repair</keyword>
<dbReference type="CDD" id="cd05534">
    <property type="entry name" value="POLBc_zeta"/>
    <property type="match status" value="1"/>
</dbReference>
<dbReference type="InterPro" id="IPR006133">
    <property type="entry name" value="DNA-dir_DNA_pol_B_exonuc"/>
</dbReference>
<keyword evidence="6" id="KW-0004">4Fe-4S</keyword>
<evidence type="ECO:0000256" key="16">
    <source>
        <dbReference type="ARBA" id="ARBA00023014"/>
    </source>
</evidence>
<evidence type="ECO:0000256" key="3">
    <source>
        <dbReference type="ARBA" id="ARBA00005755"/>
    </source>
</evidence>
<feature type="domain" description="C4-type zinc-finger of DNA polymerase delta" evidence="25">
    <location>
        <begin position="1320"/>
        <end position="1383"/>
    </location>
</feature>
<evidence type="ECO:0000256" key="9">
    <source>
        <dbReference type="ARBA" id="ARBA00022705"/>
    </source>
</evidence>
<dbReference type="EC" id="2.7.7.7" evidence="4"/>
<evidence type="ECO:0000256" key="5">
    <source>
        <dbReference type="ARBA" id="ARBA00021589"/>
    </source>
</evidence>
<evidence type="ECO:0000313" key="26">
    <source>
        <dbReference type="EMBL" id="SPD12358.1"/>
    </source>
</evidence>
<dbReference type="InterPro" id="IPR030559">
    <property type="entry name" value="PolZ_Rev3"/>
</dbReference>
<dbReference type="FunFam" id="3.30.420.10:FF:000082">
    <property type="entry name" value="DNA polymerase"/>
    <property type="match status" value="1"/>
</dbReference>
<comment type="cofactor">
    <cofactor evidence="1">
        <name>[4Fe-4S] cluster</name>
        <dbReference type="ChEBI" id="CHEBI:49883"/>
    </cofactor>
</comment>
<keyword evidence="17" id="KW-0238">DNA-binding</keyword>
<dbReference type="SUPFAM" id="SSF56672">
    <property type="entry name" value="DNA/RNA polymerases"/>
    <property type="match status" value="1"/>
</dbReference>
<evidence type="ECO:0000259" key="23">
    <source>
        <dbReference type="Pfam" id="PF00136"/>
    </source>
</evidence>
<dbReference type="GO" id="GO:0005634">
    <property type="term" value="C:nucleus"/>
    <property type="evidence" value="ECO:0007669"/>
    <property type="project" value="UniProtKB-SubCell"/>
</dbReference>
<dbReference type="InterPro" id="IPR036397">
    <property type="entry name" value="RNaseH_sf"/>
</dbReference>
<comment type="subunit">
    <text evidence="21">Forms DNA polymerase zeta with REV7.</text>
</comment>
<dbReference type="Pfam" id="PF03104">
    <property type="entry name" value="DNA_pol_B_exo1"/>
    <property type="match status" value="1"/>
</dbReference>
<feature type="domain" description="DNA-directed DNA polymerase family B exonuclease" evidence="24">
    <location>
        <begin position="604"/>
        <end position="727"/>
    </location>
</feature>
<dbReference type="EMBL" id="OIVN01003598">
    <property type="protein sequence ID" value="SPD12358.1"/>
    <property type="molecule type" value="Genomic_DNA"/>
</dbReference>
<evidence type="ECO:0000259" key="25">
    <source>
        <dbReference type="Pfam" id="PF14260"/>
    </source>
</evidence>
<dbReference type="InterPro" id="IPR006134">
    <property type="entry name" value="DNA-dir_DNA_pol_B_multi_dom"/>
</dbReference>
<evidence type="ECO:0000256" key="21">
    <source>
        <dbReference type="ARBA" id="ARBA00066055"/>
    </source>
</evidence>
<keyword evidence="7" id="KW-0808">Transferase</keyword>
<comment type="subcellular location">
    <subcellularLocation>
        <location evidence="2">Nucleus</location>
    </subcellularLocation>
</comment>
<dbReference type="GO" id="GO:0003677">
    <property type="term" value="F:DNA binding"/>
    <property type="evidence" value="ECO:0007669"/>
    <property type="project" value="UniProtKB-KW"/>
</dbReference>
<dbReference type="InterPro" id="IPR025687">
    <property type="entry name" value="Znf-C4pol"/>
</dbReference>
<gene>
    <name evidence="26" type="ORF">FSB_LOCUS40240</name>
</gene>
<dbReference type="SMART" id="SM00486">
    <property type="entry name" value="POLBc"/>
    <property type="match status" value="1"/>
</dbReference>
<evidence type="ECO:0000256" key="2">
    <source>
        <dbReference type="ARBA" id="ARBA00004123"/>
    </source>
</evidence>
<dbReference type="Gene3D" id="1.10.132.60">
    <property type="entry name" value="DNA polymerase family B, C-terminal domain"/>
    <property type="match status" value="1"/>
</dbReference>
<keyword evidence="9" id="KW-0235">DNA replication</keyword>
<dbReference type="GO" id="GO:0003887">
    <property type="term" value="F:DNA-directed DNA polymerase activity"/>
    <property type="evidence" value="ECO:0007669"/>
    <property type="project" value="UniProtKB-KW"/>
</dbReference>
<keyword evidence="19" id="KW-0539">Nucleus</keyword>
<dbReference type="InterPro" id="IPR006172">
    <property type="entry name" value="DNA-dir_DNA_pol_B"/>
</dbReference>
<comment type="similarity">
    <text evidence="3">Belongs to the DNA polymerase type-B family.</text>
</comment>
<keyword evidence="8" id="KW-0548">Nucleotidyltransferase</keyword>
<comment type="catalytic activity">
    <reaction evidence="20">
        <text>DNA(n) + a 2'-deoxyribonucleoside 5'-triphosphate = DNA(n+1) + diphosphate</text>
        <dbReference type="Rhea" id="RHEA:22508"/>
        <dbReference type="Rhea" id="RHEA-COMP:17339"/>
        <dbReference type="Rhea" id="RHEA-COMP:17340"/>
        <dbReference type="ChEBI" id="CHEBI:33019"/>
        <dbReference type="ChEBI" id="CHEBI:61560"/>
        <dbReference type="ChEBI" id="CHEBI:173112"/>
        <dbReference type="EC" id="2.7.7.7"/>
    </reaction>
</comment>
<dbReference type="GO" id="GO:0042276">
    <property type="term" value="P:error-prone translesion synthesis"/>
    <property type="evidence" value="ECO:0007669"/>
    <property type="project" value="TreeGrafter"/>
</dbReference>
<dbReference type="SUPFAM" id="SSF53098">
    <property type="entry name" value="Ribonuclease H-like"/>
    <property type="match status" value="1"/>
</dbReference>
<keyword evidence="15" id="KW-0408">Iron</keyword>
<dbReference type="GO" id="GO:0016035">
    <property type="term" value="C:zeta DNA polymerase complex"/>
    <property type="evidence" value="ECO:0007669"/>
    <property type="project" value="InterPro"/>
</dbReference>
<name>A0A2N9HK93_FAGSY</name>
<feature type="region of interest" description="Disordered" evidence="22">
    <location>
        <begin position="558"/>
        <end position="599"/>
    </location>
</feature>
<evidence type="ECO:0000256" key="10">
    <source>
        <dbReference type="ARBA" id="ARBA00022723"/>
    </source>
</evidence>
<dbReference type="PRINTS" id="PR00106">
    <property type="entry name" value="DNAPOLB"/>
</dbReference>
<dbReference type="GO" id="GO:0000166">
    <property type="term" value="F:nucleotide binding"/>
    <property type="evidence" value="ECO:0007669"/>
    <property type="project" value="InterPro"/>
</dbReference>
<keyword evidence="11" id="KW-0227">DNA damage</keyword>
<evidence type="ECO:0000256" key="7">
    <source>
        <dbReference type="ARBA" id="ARBA00022679"/>
    </source>
</evidence>